<evidence type="ECO:0000313" key="2">
    <source>
        <dbReference type="EMBL" id="KYN32332.1"/>
    </source>
</evidence>
<sequence length="137" mass="15903">MIKTLQIALAPLLTIGSFCGVRLFEYPPGHPRSHLSCLYVLVIWSFLTYSIYYPIYAPVILHIMQLPMDIVTFALMDIMILITMITTILVNIFYFKVKSFTYIVLNNLSQIIFITYNESIFFQMYSFVCSDHFNTGT</sequence>
<keyword evidence="1" id="KW-1133">Transmembrane helix</keyword>
<evidence type="ECO:0000313" key="3">
    <source>
        <dbReference type="Proteomes" id="UP000078541"/>
    </source>
</evidence>
<feature type="transmembrane region" description="Helical" evidence="1">
    <location>
        <begin position="100"/>
        <end position="116"/>
    </location>
</feature>
<organism evidence="2 3">
    <name type="scientific">Trachymyrmex septentrionalis</name>
    <dbReference type="NCBI Taxonomy" id="34720"/>
    <lineage>
        <taxon>Eukaryota</taxon>
        <taxon>Metazoa</taxon>
        <taxon>Ecdysozoa</taxon>
        <taxon>Arthropoda</taxon>
        <taxon>Hexapoda</taxon>
        <taxon>Insecta</taxon>
        <taxon>Pterygota</taxon>
        <taxon>Neoptera</taxon>
        <taxon>Endopterygota</taxon>
        <taxon>Hymenoptera</taxon>
        <taxon>Apocrita</taxon>
        <taxon>Aculeata</taxon>
        <taxon>Formicoidea</taxon>
        <taxon>Formicidae</taxon>
        <taxon>Myrmicinae</taxon>
        <taxon>Trachymyrmex</taxon>
    </lineage>
</organism>
<name>A0A195EWQ6_9HYME</name>
<keyword evidence="1" id="KW-0472">Membrane</keyword>
<keyword evidence="3" id="KW-1185">Reference proteome</keyword>
<feature type="transmembrane region" description="Helical" evidence="1">
    <location>
        <begin position="39"/>
        <end position="61"/>
    </location>
</feature>
<accession>A0A195EWQ6</accession>
<gene>
    <name evidence="2" type="ORF">ALC56_13189</name>
</gene>
<feature type="transmembrane region" description="Helical" evidence="1">
    <location>
        <begin position="73"/>
        <end position="94"/>
    </location>
</feature>
<dbReference type="AlphaFoldDB" id="A0A195EWQ6"/>
<dbReference type="Proteomes" id="UP000078541">
    <property type="component" value="Unassembled WGS sequence"/>
</dbReference>
<dbReference type="EMBL" id="KQ981953">
    <property type="protein sequence ID" value="KYN32332.1"/>
    <property type="molecule type" value="Genomic_DNA"/>
</dbReference>
<proteinExistence type="predicted"/>
<reference evidence="2 3" key="1">
    <citation type="submission" date="2016-03" db="EMBL/GenBank/DDBJ databases">
        <title>Trachymyrmex septentrionalis WGS genome.</title>
        <authorList>
            <person name="Nygaard S."/>
            <person name="Hu H."/>
            <person name="Boomsma J."/>
            <person name="Zhang G."/>
        </authorList>
    </citation>
    <scope>NUCLEOTIDE SEQUENCE [LARGE SCALE GENOMIC DNA]</scope>
    <source>
        <strain evidence="2">Tsep2-gDNA-1</strain>
        <tissue evidence="2">Whole body</tissue>
    </source>
</reference>
<keyword evidence="1" id="KW-0812">Transmembrane</keyword>
<evidence type="ECO:0000256" key="1">
    <source>
        <dbReference type="SAM" id="Phobius"/>
    </source>
</evidence>
<protein>
    <submittedName>
        <fullName evidence="2">Uncharacterized protein</fullName>
    </submittedName>
</protein>